<protein>
    <submittedName>
        <fullName evidence="1">Uncharacterized protein</fullName>
    </submittedName>
</protein>
<sequence>MEPAMMPRLVSALLAAGLLAVVPASAQSILDTTDGRYQMQPVEGGIARLDTQTGAVDLCRVDGDAMVCTGSSDAQRGDAGRIADLEARVAALEGGKPAVDDVDAADQAIKTMRQVFRGFADIVRELERDLGSAPDGAKGEAEPDRT</sequence>
<accession>A0A0F9UB09</accession>
<name>A0A0F9UB09_9ZZZZ</name>
<gene>
    <name evidence="1" type="ORF">LCGC14_0288330</name>
</gene>
<proteinExistence type="predicted"/>
<comment type="caution">
    <text evidence="1">The sequence shown here is derived from an EMBL/GenBank/DDBJ whole genome shotgun (WGS) entry which is preliminary data.</text>
</comment>
<reference evidence="1" key="1">
    <citation type="journal article" date="2015" name="Nature">
        <title>Complex archaea that bridge the gap between prokaryotes and eukaryotes.</title>
        <authorList>
            <person name="Spang A."/>
            <person name="Saw J.H."/>
            <person name="Jorgensen S.L."/>
            <person name="Zaremba-Niedzwiedzka K."/>
            <person name="Martijn J."/>
            <person name="Lind A.E."/>
            <person name="van Eijk R."/>
            <person name="Schleper C."/>
            <person name="Guy L."/>
            <person name="Ettema T.J."/>
        </authorList>
    </citation>
    <scope>NUCLEOTIDE SEQUENCE</scope>
</reference>
<organism evidence="1">
    <name type="scientific">marine sediment metagenome</name>
    <dbReference type="NCBI Taxonomy" id="412755"/>
    <lineage>
        <taxon>unclassified sequences</taxon>
        <taxon>metagenomes</taxon>
        <taxon>ecological metagenomes</taxon>
    </lineage>
</organism>
<evidence type="ECO:0000313" key="1">
    <source>
        <dbReference type="EMBL" id="KKN84567.1"/>
    </source>
</evidence>
<dbReference type="EMBL" id="LAZR01000170">
    <property type="protein sequence ID" value="KKN84567.1"/>
    <property type="molecule type" value="Genomic_DNA"/>
</dbReference>
<dbReference type="AlphaFoldDB" id="A0A0F9UB09"/>